<reference evidence="1 2" key="1">
    <citation type="submission" date="2024-11" db="EMBL/GenBank/DDBJ databases">
        <title>A near-complete genome assembly of Cinchona calisaya.</title>
        <authorList>
            <person name="Lian D.C."/>
            <person name="Zhao X.W."/>
            <person name="Wei L."/>
        </authorList>
    </citation>
    <scope>NUCLEOTIDE SEQUENCE [LARGE SCALE GENOMIC DNA]</scope>
    <source>
        <tissue evidence="1">Nenye</tissue>
    </source>
</reference>
<proteinExistence type="predicted"/>
<name>A0ABD3AN52_9GENT</name>
<organism evidence="1 2">
    <name type="scientific">Cinchona calisaya</name>
    <dbReference type="NCBI Taxonomy" id="153742"/>
    <lineage>
        <taxon>Eukaryota</taxon>
        <taxon>Viridiplantae</taxon>
        <taxon>Streptophyta</taxon>
        <taxon>Embryophyta</taxon>
        <taxon>Tracheophyta</taxon>
        <taxon>Spermatophyta</taxon>
        <taxon>Magnoliopsida</taxon>
        <taxon>eudicotyledons</taxon>
        <taxon>Gunneridae</taxon>
        <taxon>Pentapetalae</taxon>
        <taxon>asterids</taxon>
        <taxon>lamiids</taxon>
        <taxon>Gentianales</taxon>
        <taxon>Rubiaceae</taxon>
        <taxon>Cinchonoideae</taxon>
        <taxon>Cinchoneae</taxon>
        <taxon>Cinchona</taxon>
    </lineage>
</organism>
<protein>
    <submittedName>
        <fullName evidence="1">Uncharacterized protein</fullName>
    </submittedName>
</protein>
<sequence length="697" mass="78979">MPPKLSDITSLFAKLASTTTTSLETLDPTARIEDDEDLTITISNLNRSLNLTQTEPRLRVLDTALALMCFTAPQVFESVFECTVKTIVAVLSSSIECKVLRSGKKEVLRVGGSISSMDSVEIIESCVDILEKLEGHHGDLSPSIIYAALRVAVLSSRFVNTSESSAILDFKKVDGWKVSLRKLLVHVPKEVKCTSREIPVRLLFWYLDPFILKRDISQILQEAIKRPLLCLSMAFYERTEWHSVLICLALAPAMFIEARALLHNWFLLTGLTSVLRLQNELISLVLDIVSRPISWGLSMEIGSKMPFSHTYFPYKQKLLRILSGPITWESFQNVVHKISNSSSNAGKHHNGSSEQGSMKIELVDHRSIWAIVMNFPHWFSFACLLLFSGPHFQGHFNLKYLIGSTETDKSYNVEVPYSAAAARFIAWILSPATESYQDLLVDYITKLSGLWTLKQFSSGRCNHTARGYKVERELESDYLDNRVLKYDRNSIWLWLNKFQDMCIRYCRQVTGFASSAGQTSQEDGNQQSLLLRRIPLGILIGFFDSIDEVGCELLLHYAATGTIFLWTEAQLTELKHRRRISEWHEGSTKWSETCSAEEAVAGASVVFHLTDAAEKMSTSLFETEESGLNFLHGVKLKVGNYLLKCIRRILQLKTVEEAKLLMFRDLCQSLLRWGHQGQDVFQDYKDLDDVIEALRCA</sequence>
<gene>
    <name evidence="1" type="ORF">ACH5RR_006134</name>
</gene>
<accession>A0ABD3AN52</accession>
<dbReference type="PANTHER" id="PTHR48221">
    <property type="entry name" value="ACYL-COA SYNTHETASE FAMILY PROTEIN"/>
    <property type="match status" value="1"/>
</dbReference>
<evidence type="ECO:0000313" key="1">
    <source>
        <dbReference type="EMBL" id="KAL3532613.1"/>
    </source>
</evidence>
<keyword evidence="2" id="KW-1185">Reference proteome</keyword>
<dbReference type="AlphaFoldDB" id="A0ABD3AN52"/>
<dbReference type="PANTHER" id="PTHR48221:SF2">
    <property type="entry name" value="ACYL-COA SYNTHETASE FAMILY PROTEIN"/>
    <property type="match status" value="1"/>
</dbReference>
<dbReference type="Proteomes" id="UP001630127">
    <property type="component" value="Unassembled WGS sequence"/>
</dbReference>
<evidence type="ECO:0000313" key="2">
    <source>
        <dbReference type="Proteomes" id="UP001630127"/>
    </source>
</evidence>
<comment type="caution">
    <text evidence="1">The sequence shown here is derived from an EMBL/GenBank/DDBJ whole genome shotgun (WGS) entry which is preliminary data.</text>
</comment>
<dbReference type="EMBL" id="JBJUIK010000003">
    <property type="protein sequence ID" value="KAL3532613.1"/>
    <property type="molecule type" value="Genomic_DNA"/>
</dbReference>